<dbReference type="GO" id="GO:0005930">
    <property type="term" value="C:axoneme"/>
    <property type="evidence" value="ECO:0007669"/>
    <property type="project" value="UniProtKB-SubCell"/>
</dbReference>
<comment type="caution">
    <text evidence="9">The sequence shown here is derived from an EMBL/GenBank/DDBJ whole genome shotgun (WGS) entry which is preliminary data.</text>
</comment>
<proteinExistence type="predicted"/>
<keyword evidence="8" id="KW-1133">Transmembrane helix</keyword>
<name>A0A2V0P8H5_9CHLO</name>
<evidence type="ECO:0000256" key="8">
    <source>
        <dbReference type="SAM" id="Phobius"/>
    </source>
</evidence>
<dbReference type="Gene3D" id="3.80.10.10">
    <property type="entry name" value="Ribonuclease Inhibitor"/>
    <property type="match status" value="2"/>
</dbReference>
<keyword evidence="9" id="KW-0675">Receptor</keyword>
<evidence type="ECO:0000256" key="7">
    <source>
        <dbReference type="SAM" id="MobiDB-lite"/>
    </source>
</evidence>
<feature type="compositionally biased region" description="Gly residues" evidence="7">
    <location>
        <begin position="1718"/>
        <end position="1730"/>
    </location>
</feature>
<protein>
    <submittedName>
        <fullName evidence="9">Inactive leucine-rich repeat receptor kinase-like</fullName>
    </submittedName>
</protein>
<dbReference type="InterPro" id="IPR001611">
    <property type="entry name" value="Leu-rich_rpt"/>
</dbReference>
<accession>A0A2V0P8H5</accession>
<keyword evidence="6" id="KW-0325">Glycoprotein</keyword>
<feature type="compositionally biased region" description="Acidic residues" evidence="7">
    <location>
        <begin position="1336"/>
        <end position="1345"/>
    </location>
</feature>
<evidence type="ECO:0000256" key="6">
    <source>
        <dbReference type="ARBA" id="ARBA00023180"/>
    </source>
</evidence>
<organism evidence="9 10">
    <name type="scientific">Raphidocelis subcapitata</name>
    <dbReference type="NCBI Taxonomy" id="307507"/>
    <lineage>
        <taxon>Eukaryota</taxon>
        <taxon>Viridiplantae</taxon>
        <taxon>Chlorophyta</taxon>
        <taxon>core chlorophytes</taxon>
        <taxon>Chlorophyceae</taxon>
        <taxon>CS clade</taxon>
        <taxon>Sphaeropleales</taxon>
        <taxon>Selenastraceae</taxon>
        <taxon>Raphidocelis</taxon>
    </lineage>
</organism>
<evidence type="ECO:0000256" key="1">
    <source>
        <dbReference type="ARBA" id="ARBA00004370"/>
    </source>
</evidence>
<dbReference type="Gene3D" id="3.30.70.1230">
    <property type="entry name" value="Nucleotide cyclase"/>
    <property type="match status" value="2"/>
</dbReference>
<evidence type="ECO:0000256" key="4">
    <source>
        <dbReference type="ARBA" id="ARBA00022737"/>
    </source>
</evidence>
<evidence type="ECO:0000256" key="3">
    <source>
        <dbReference type="ARBA" id="ARBA00022729"/>
    </source>
</evidence>
<keyword evidence="3" id="KW-0732">Signal</keyword>
<dbReference type="Proteomes" id="UP000247498">
    <property type="component" value="Unassembled WGS sequence"/>
</dbReference>
<dbReference type="EMBL" id="BDRX01000075">
    <property type="protein sequence ID" value="GBF96164.1"/>
    <property type="molecule type" value="Genomic_DNA"/>
</dbReference>
<evidence type="ECO:0000313" key="10">
    <source>
        <dbReference type="Proteomes" id="UP000247498"/>
    </source>
</evidence>
<feature type="region of interest" description="Disordered" evidence="7">
    <location>
        <begin position="1645"/>
        <end position="1678"/>
    </location>
</feature>
<feature type="region of interest" description="Disordered" evidence="7">
    <location>
        <begin position="1697"/>
        <end position="1740"/>
    </location>
</feature>
<evidence type="ECO:0000256" key="5">
    <source>
        <dbReference type="ARBA" id="ARBA00023136"/>
    </source>
</evidence>
<reference evidence="9 10" key="1">
    <citation type="journal article" date="2018" name="Sci. Rep.">
        <title>Raphidocelis subcapitata (=Pseudokirchneriella subcapitata) provides an insight into genome evolution and environmental adaptations in the Sphaeropleales.</title>
        <authorList>
            <person name="Suzuki S."/>
            <person name="Yamaguchi H."/>
            <person name="Nakajima N."/>
            <person name="Kawachi M."/>
        </authorList>
    </citation>
    <scope>NUCLEOTIDE SEQUENCE [LARGE SCALE GENOMIC DNA]</scope>
    <source>
        <strain evidence="9 10">NIES-35</strain>
    </source>
</reference>
<keyword evidence="8" id="KW-0812">Transmembrane</keyword>
<keyword evidence="4" id="KW-0677">Repeat</keyword>
<keyword evidence="10" id="KW-1185">Reference proteome</keyword>
<feature type="region of interest" description="Disordered" evidence="7">
    <location>
        <begin position="1316"/>
        <end position="1391"/>
    </location>
</feature>
<dbReference type="GO" id="GO:0016301">
    <property type="term" value="F:kinase activity"/>
    <property type="evidence" value="ECO:0007669"/>
    <property type="project" value="UniProtKB-KW"/>
</dbReference>
<evidence type="ECO:0000313" key="9">
    <source>
        <dbReference type="EMBL" id="GBF96164.1"/>
    </source>
</evidence>
<keyword evidence="9" id="KW-0808">Transferase</keyword>
<dbReference type="PANTHER" id="PTHR45974">
    <property type="entry name" value="RECEPTOR-LIKE PROTEIN 55"/>
    <property type="match status" value="1"/>
</dbReference>
<evidence type="ECO:0000256" key="2">
    <source>
        <dbReference type="ARBA" id="ARBA00004430"/>
    </source>
</evidence>
<gene>
    <name evidence="9" type="ORF">Rsub_08912</name>
</gene>
<dbReference type="SUPFAM" id="SSF55073">
    <property type="entry name" value="Nucleotide cyclase"/>
    <property type="match status" value="2"/>
</dbReference>
<feature type="compositionally biased region" description="Low complexity" evidence="7">
    <location>
        <begin position="1347"/>
        <end position="1372"/>
    </location>
</feature>
<comment type="subcellular location">
    <subcellularLocation>
        <location evidence="2">Cytoplasm</location>
        <location evidence="2">Cytoskeleton</location>
        <location evidence="2">Cilium axoneme</location>
    </subcellularLocation>
    <subcellularLocation>
        <location evidence="1">Membrane</location>
    </subcellularLocation>
</comment>
<feature type="region of interest" description="Disordered" evidence="7">
    <location>
        <begin position="841"/>
        <end position="878"/>
    </location>
</feature>
<sequence length="1740" mass="178841">MAPSAPEAARCAHPTASPALTRAGDRSRRRVRSGVRRAAALLAALLVPSLLVLLAGAAPASAQQQGPSAGAAAAPVSGGGAGGLRPDCPGLVSSPGAGPPVCGSACQQAVCGALARFHLVTSGEQWGNHTDGDSWPHDGSAAGCAAWLTGGGAADGGMPRYCNGVDGLACCSPADDAVLPEPCPFSGAPTNLSLFEAGLRTPVASPELWDALDTLMLCGLRRAVLQSNWLSGPLPEKLPASAAGWLKALDMGENVIEGTLPASWAQQLSAIETLVVSRNRLVGSIPKEWAQMRALRSLFLGANAVDGEAGLTGTIPPEIASLPNLTRFSVKSNSLHGTLPRELCAPRAAGPSLLEALHVSSNGLVGTVEWLVNCRRLITVDLSSNNFTGTLPNTVWDRLTTYDLGSCDFEGKLPDRVFLSPLLTVAKFDGNRLTGVLPNTLSSPVFLSILTLTSNNLTGEIGQEIFSLPSVEELQLDFNDFTSITPNVTRALSLRYLVLNNNPRLSGPIPDGFGALAALQVLRVDRTAMRGVPHPLAARELASGVRAPPGMTLPPAGTWGGPRLALPCFLRQLRDNYTPQLKHPNMACPAVVWARNFLAPGSRPRMAWSPDCPAGLPAPEPMPRFVAADIDPSYYGFQLCACTEGYQLVELPGLTALNGEPLMHCELLPRALEPWVRRLIAGLCVSMGALLLALAITAGVAAWQRAAWRPLVARRAALMVKRARGPPRGEGRATVVVTDIEGYSDLMKVMPEAMTPALAIHNQIMRRAAHANAGSVFGQEGDSYTIVFHEPFDASVFCLQVQLALQHADWGVELPAPHLLRLRDDSGTVCGSEAGCGSANGSASLGSEPHGARAGAPPAPRPGRGAPAAARRQSSGLAGAAQPARSAAAIVGLLLPQPGKARGLFAGPRVRMGVATADMAPRDLGSHYDRAIDLAKTVSELASGGQVFLDAASFEGVKQRLTELGAVNSRGLDRGGGEPGERRGCLGWARGAYTVKDAVALDMGEWQLPGLGQLPQPGKARGPPTAAHSAAAAAAAAPLRVYQLLAPSLCARAHVFANRVSLPIGARCLDLPYFDAPDTLHADLRAAAAPPAPLAGAPPADPLPRCAWVFVGVEGAPALLWRNRALAARAHAVLCDVLLAALRCLPGGYIARRGPDLKYLIAFYEAADALRWCLLVQEAALLAPWPEPLLRLPGFSPVADARGQLLFRGPRLKMGVAEGAPRCVLPDHAGRADYHGAEVNQAARYMDAAAHGGMVVADAELLRAAFAAWAGGGAGGGADVPAGCDVARAAQEVARALHGGGGGAAAAGEAGQRGAAASAAVSRQPSHAIPSPVEEGAAEGADDSSEAQGTDDGAQQQGQQGQQDQQQQAQEQPNRPGSCGPGPRRKSRLRSAPQQLARLLTTELAELFPGADPSGQLRAPSTPLEAAAFAELEAQAAARAAQADANGEGGAALWTGGSEERGAAAVLAGKGSAGSSDGSVLVPTVRVPWRLLQTSGPLFLDPAAFTFIPTPVIAGDLGRFKFKGTAVLEMGAITTERLAARRFPPEPPGGKGARVAAGGGPPIASATVQLPALLPRLHAEFEKARTAAAAAAAAGAARSAAAAAAPVGRTSAPAGSQARRAGLFAGSRLDSFSAAPLQWAHSVHSMSRKQRMGSEDLSAQGSSASGSRPGSRFGSRFGSRTGGSALVTLFSNLQVTDSGQLREASGRSGANGWDSGDGDGGGGGGGGGGAAAPRSGDELA</sequence>
<dbReference type="InParanoid" id="A0A2V0P8H5"/>
<feature type="transmembrane region" description="Helical" evidence="8">
    <location>
        <begin position="38"/>
        <end position="58"/>
    </location>
</feature>
<dbReference type="SUPFAM" id="SSF52058">
    <property type="entry name" value="L domain-like"/>
    <property type="match status" value="1"/>
</dbReference>
<feature type="region of interest" description="Disordered" evidence="7">
    <location>
        <begin position="1"/>
        <end position="28"/>
    </location>
</feature>
<dbReference type="STRING" id="307507.A0A2V0P8H5"/>
<feature type="compositionally biased region" description="Low complexity" evidence="7">
    <location>
        <begin position="1658"/>
        <end position="1678"/>
    </location>
</feature>
<keyword evidence="5 8" id="KW-0472">Membrane</keyword>
<dbReference type="Pfam" id="PF00560">
    <property type="entry name" value="LRR_1"/>
    <property type="match status" value="1"/>
</dbReference>
<dbReference type="InterPro" id="IPR032675">
    <property type="entry name" value="LRR_dom_sf"/>
</dbReference>
<dbReference type="OrthoDB" id="551471at2759"/>
<dbReference type="InterPro" id="IPR029787">
    <property type="entry name" value="Nucleotide_cyclase"/>
</dbReference>
<feature type="compositionally biased region" description="Low complexity" evidence="7">
    <location>
        <begin position="852"/>
        <end position="878"/>
    </location>
</feature>
<keyword evidence="9" id="KW-0418">Kinase</keyword>
<dbReference type="GO" id="GO:0016020">
    <property type="term" value="C:membrane"/>
    <property type="evidence" value="ECO:0007669"/>
    <property type="project" value="UniProtKB-SubCell"/>
</dbReference>